<reference evidence="4 5" key="1">
    <citation type="journal article" date="2013" name="Curr. Biol.">
        <title>The Genome of the Foraminiferan Reticulomyxa filosa.</title>
        <authorList>
            <person name="Glockner G."/>
            <person name="Hulsmann N."/>
            <person name="Schleicher M."/>
            <person name="Noegel A.A."/>
            <person name="Eichinger L."/>
            <person name="Gallinger C."/>
            <person name="Pawlowski J."/>
            <person name="Sierra R."/>
            <person name="Euteneuer U."/>
            <person name="Pillet L."/>
            <person name="Moustafa A."/>
            <person name="Platzer M."/>
            <person name="Groth M."/>
            <person name="Szafranski K."/>
            <person name="Schliwa M."/>
        </authorList>
    </citation>
    <scope>NUCLEOTIDE SEQUENCE [LARGE SCALE GENOMIC DNA]</scope>
</reference>
<dbReference type="GO" id="GO:0046872">
    <property type="term" value="F:metal ion binding"/>
    <property type="evidence" value="ECO:0007669"/>
    <property type="project" value="UniProtKB-KW"/>
</dbReference>
<evidence type="ECO:0000259" key="3">
    <source>
        <dbReference type="Pfam" id="PF00264"/>
    </source>
</evidence>
<dbReference type="InterPro" id="IPR008922">
    <property type="entry name" value="Di-copper_centre_dom_sf"/>
</dbReference>
<gene>
    <name evidence="4" type="ORF">RFI_18883</name>
</gene>
<dbReference type="SUPFAM" id="SSF48056">
    <property type="entry name" value="Di-copper centre-containing domain"/>
    <property type="match status" value="1"/>
</dbReference>
<feature type="non-terminal residue" evidence="4">
    <location>
        <position position="1"/>
    </location>
</feature>
<feature type="compositionally biased region" description="Basic and acidic residues" evidence="2">
    <location>
        <begin position="64"/>
        <end position="87"/>
    </location>
</feature>
<evidence type="ECO:0000256" key="1">
    <source>
        <dbReference type="ARBA" id="ARBA00022723"/>
    </source>
</evidence>
<feature type="region of interest" description="Disordered" evidence="2">
    <location>
        <begin position="164"/>
        <end position="212"/>
    </location>
</feature>
<name>X6MX64_RETFI</name>
<feature type="domain" description="Tyrosinase copper-binding" evidence="3">
    <location>
        <begin position="255"/>
        <end position="376"/>
    </location>
</feature>
<dbReference type="AlphaFoldDB" id="X6MX64"/>
<evidence type="ECO:0000313" key="5">
    <source>
        <dbReference type="Proteomes" id="UP000023152"/>
    </source>
</evidence>
<feature type="region of interest" description="Disordered" evidence="2">
    <location>
        <begin position="1"/>
        <end position="131"/>
    </location>
</feature>
<feature type="compositionally biased region" description="Polar residues" evidence="2">
    <location>
        <begin position="177"/>
        <end position="201"/>
    </location>
</feature>
<dbReference type="InterPro" id="IPR050316">
    <property type="entry name" value="Tyrosinase/Hemocyanin"/>
</dbReference>
<dbReference type="OrthoDB" id="534509at2759"/>
<dbReference type="PANTHER" id="PTHR11474">
    <property type="entry name" value="TYROSINASE FAMILY MEMBER"/>
    <property type="match status" value="1"/>
</dbReference>
<keyword evidence="1" id="KW-0479">Metal-binding</keyword>
<dbReference type="EMBL" id="ASPP01015014">
    <property type="protein sequence ID" value="ETO18384.1"/>
    <property type="molecule type" value="Genomic_DNA"/>
</dbReference>
<accession>X6MX64</accession>
<comment type="caution">
    <text evidence="4">The sequence shown here is derived from an EMBL/GenBank/DDBJ whole genome shotgun (WGS) entry which is preliminary data.</text>
</comment>
<dbReference type="GO" id="GO:0016491">
    <property type="term" value="F:oxidoreductase activity"/>
    <property type="evidence" value="ECO:0007669"/>
    <property type="project" value="InterPro"/>
</dbReference>
<keyword evidence="5" id="KW-1185">Reference proteome</keyword>
<sequence>FFFKNMGQCLSGAQQPAEKTIESPTAETSPKVETLPKAEPETKAQEKEPAQNQTQPTEPATKTVEAEVKETESKETKPAETEAKETVPGETVSGEIVSGETVSKGADTKEADTKEAEAKESPQPAEEQIKVEQDTETEKNCYQMYILIFFFGGKKKIKKNRTTAAKKEETTATQAKSDVSNVTTPTDQYKQTNNNKKSLTKTSVGVSGGTEETEEKIADNLIIRHEIRSMSESEQNRWMDAILKMCENKSGPGTSEYFRLAGYHGLPGPYYCAHGKETFPGLERTGIGLDWKGWHRVYLREFEKALQAADRALGRDGNIFLPYWDWTLHPEQGLPAIIRKRFSEWPKDLFPTDFKIQKLKRADDKQIAKSILSYQVPQEASDCLLSVERFSKKKKKKKGGGRSLFFY</sequence>
<dbReference type="Proteomes" id="UP000023152">
    <property type="component" value="Unassembled WGS sequence"/>
</dbReference>
<feature type="compositionally biased region" description="Basic and acidic residues" evidence="2">
    <location>
        <begin position="106"/>
        <end position="120"/>
    </location>
</feature>
<organism evidence="4 5">
    <name type="scientific">Reticulomyxa filosa</name>
    <dbReference type="NCBI Taxonomy" id="46433"/>
    <lineage>
        <taxon>Eukaryota</taxon>
        <taxon>Sar</taxon>
        <taxon>Rhizaria</taxon>
        <taxon>Retaria</taxon>
        <taxon>Foraminifera</taxon>
        <taxon>Monothalamids</taxon>
        <taxon>Reticulomyxidae</taxon>
        <taxon>Reticulomyxa</taxon>
    </lineage>
</organism>
<dbReference type="Pfam" id="PF00264">
    <property type="entry name" value="Tyrosinase"/>
    <property type="match status" value="1"/>
</dbReference>
<proteinExistence type="predicted"/>
<evidence type="ECO:0000313" key="4">
    <source>
        <dbReference type="EMBL" id="ETO18384.1"/>
    </source>
</evidence>
<dbReference type="InterPro" id="IPR002227">
    <property type="entry name" value="Tyrosinase_Cu-bd"/>
</dbReference>
<protein>
    <recommendedName>
        <fullName evidence="3">Tyrosinase copper-binding domain-containing protein</fullName>
    </recommendedName>
</protein>
<feature type="compositionally biased region" description="Basic and acidic residues" evidence="2">
    <location>
        <begin position="34"/>
        <end position="49"/>
    </location>
</feature>
<evidence type="ECO:0000256" key="2">
    <source>
        <dbReference type="SAM" id="MobiDB-lite"/>
    </source>
</evidence>
<dbReference type="Gene3D" id="1.10.1280.10">
    <property type="entry name" value="Di-copper center containing domain from catechol oxidase"/>
    <property type="match status" value="1"/>
</dbReference>